<dbReference type="PROSITE" id="PS51462">
    <property type="entry name" value="NUDIX"/>
    <property type="match status" value="1"/>
</dbReference>
<keyword evidence="6" id="KW-1185">Reference proteome</keyword>
<dbReference type="Gene3D" id="3.90.79.10">
    <property type="entry name" value="Nucleoside Triphosphate Pyrophosphohydrolase"/>
    <property type="match status" value="1"/>
</dbReference>
<proteinExistence type="inferred from homology"/>
<dbReference type="EMBL" id="CP058561">
    <property type="protein sequence ID" value="QUH31073.1"/>
    <property type="molecule type" value="Genomic_DNA"/>
</dbReference>
<dbReference type="InterPro" id="IPR020476">
    <property type="entry name" value="Nudix_hydrolase"/>
</dbReference>
<dbReference type="InterPro" id="IPR014078">
    <property type="entry name" value="Nudix_YtkD"/>
</dbReference>
<dbReference type="GO" id="GO:0016787">
    <property type="term" value="F:hydrolase activity"/>
    <property type="evidence" value="ECO:0007669"/>
    <property type="project" value="UniProtKB-KW"/>
</dbReference>
<dbReference type="InterPro" id="IPR015797">
    <property type="entry name" value="NUDIX_hydrolase-like_dom_sf"/>
</dbReference>
<dbReference type="SUPFAM" id="SSF55811">
    <property type="entry name" value="Nudix"/>
    <property type="match status" value="1"/>
</dbReference>
<keyword evidence="2 3" id="KW-0378">Hydrolase</keyword>
<evidence type="ECO:0000256" key="2">
    <source>
        <dbReference type="ARBA" id="ARBA00022801"/>
    </source>
</evidence>
<feature type="domain" description="Nudix hydrolase" evidence="4">
    <location>
        <begin position="12"/>
        <end position="132"/>
    </location>
</feature>
<dbReference type="Pfam" id="PF00293">
    <property type="entry name" value="NUDIX"/>
    <property type="match status" value="1"/>
</dbReference>
<accession>A0A8J8SDP0</accession>
<reference evidence="5 6" key="1">
    <citation type="submission" date="2020-07" db="EMBL/GenBank/DDBJ databases">
        <title>Vallitalea guaymasensis genome.</title>
        <authorList>
            <person name="Postec A."/>
        </authorList>
    </citation>
    <scope>NUCLEOTIDE SEQUENCE [LARGE SCALE GENOMIC DNA]</scope>
    <source>
        <strain evidence="5 6">Ra1766G1</strain>
    </source>
</reference>
<dbReference type="PANTHER" id="PTHR43736:SF1">
    <property type="entry name" value="DIHYDRONEOPTERIN TRIPHOSPHATE DIPHOSPHATASE"/>
    <property type="match status" value="1"/>
</dbReference>
<evidence type="ECO:0000313" key="5">
    <source>
        <dbReference type="EMBL" id="QUH31073.1"/>
    </source>
</evidence>
<evidence type="ECO:0000259" key="4">
    <source>
        <dbReference type="PROSITE" id="PS51462"/>
    </source>
</evidence>
<dbReference type="AlphaFoldDB" id="A0A8J8SDP0"/>
<dbReference type="CDD" id="cd04665">
    <property type="entry name" value="NUDIX_RppH"/>
    <property type="match status" value="1"/>
</dbReference>
<protein>
    <submittedName>
        <fullName evidence="5">NUDIX domain-containing protein</fullName>
    </submittedName>
</protein>
<evidence type="ECO:0000256" key="3">
    <source>
        <dbReference type="RuleBase" id="RU003476"/>
    </source>
</evidence>
<evidence type="ECO:0000256" key="1">
    <source>
        <dbReference type="ARBA" id="ARBA00005582"/>
    </source>
</evidence>
<dbReference type="PRINTS" id="PR00502">
    <property type="entry name" value="NUDIXFAMILY"/>
</dbReference>
<sequence length="138" mass="16163">MKVEFYNLDDFNNSLKFVVIQARYKDEWIFVRHKDRNTWEIPGGHIEKGEMPDEAAARELYEETGAIEYDLSPICNYSVEINESKSFGRLYYAEVKNIGELGDYEIAEIITKDELPEKLTYDKIQPILYKKVLANITI</sequence>
<gene>
    <name evidence="5" type="ORF">HYG85_19975</name>
</gene>
<dbReference type="PROSITE" id="PS00893">
    <property type="entry name" value="NUDIX_BOX"/>
    <property type="match status" value="1"/>
</dbReference>
<dbReference type="Proteomes" id="UP000677305">
    <property type="component" value="Chromosome"/>
</dbReference>
<dbReference type="KEGG" id="vgu:HYG85_19975"/>
<dbReference type="InterPro" id="IPR020084">
    <property type="entry name" value="NUDIX_hydrolase_CS"/>
</dbReference>
<organism evidence="5 6">
    <name type="scientific">Vallitalea guaymasensis</name>
    <dbReference type="NCBI Taxonomy" id="1185412"/>
    <lineage>
        <taxon>Bacteria</taxon>
        <taxon>Bacillati</taxon>
        <taxon>Bacillota</taxon>
        <taxon>Clostridia</taxon>
        <taxon>Lachnospirales</taxon>
        <taxon>Vallitaleaceae</taxon>
        <taxon>Vallitalea</taxon>
    </lineage>
</organism>
<dbReference type="InterPro" id="IPR000086">
    <property type="entry name" value="NUDIX_hydrolase_dom"/>
</dbReference>
<evidence type="ECO:0000313" key="6">
    <source>
        <dbReference type="Proteomes" id="UP000677305"/>
    </source>
</evidence>
<comment type="similarity">
    <text evidence="1 3">Belongs to the Nudix hydrolase family.</text>
</comment>
<name>A0A8J8SDP0_9FIRM</name>
<dbReference type="RefSeq" id="WP_212691150.1">
    <property type="nucleotide sequence ID" value="NZ_CAJXUH010000001.1"/>
</dbReference>
<dbReference type="PANTHER" id="PTHR43736">
    <property type="entry name" value="ADP-RIBOSE PYROPHOSPHATASE"/>
    <property type="match status" value="1"/>
</dbReference>